<dbReference type="RefSeq" id="WP_188988903.1">
    <property type="nucleotide sequence ID" value="NZ_BMHP01000001.1"/>
</dbReference>
<evidence type="ECO:0000313" key="3">
    <source>
        <dbReference type="Proteomes" id="UP000612456"/>
    </source>
</evidence>
<reference evidence="2" key="1">
    <citation type="journal article" date="2014" name="Int. J. Syst. Evol. Microbiol.">
        <title>Complete genome sequence of Corynebacterium casei LMG S-19264T (=DSM 44701T), isolated from a smear-ripened cheese.</title>
        <authorList>
            <consortium name="US DOE Joint Genome Institute (JGI-PGF)"/>
            <person name="Walter F."/>
            <person name="Albersmeier A."/>
            <person name="Kalinowski J."/>
            <person name="Ruckert C."/>
        </authorList>
    </citation>
    <scope>NUCLEOTIDE SEQUENCE</scope>
    <source>
        <strain evidence="2">CGMCC 1.15178</strain>
    </source>
</reference>
<dbReference type="AlphaFoldDB" id="A0A917DN74"/>
<dbReference type="InterPro" id="IPR031329">
    <property type="entry name" value="NEUT/ALK_ceramidase_N"/>
</dbReference>
<accession>A0A917DN74</accession>
<comment type="caution">
    <text evidence="2">The sequence shown here is derived from an EMBL/GenBank/DDBJ whole genome shotgun (WGS) entry which is preliminary data.</text>
</comment>
<dbReference type="Proteomes" id="UP000612456">
    <property type="component" value="Unassembled WGS sequence"/>
</dbReference>
<name>A0A917DN74_9BACL</name>
<keyword evidence="3" id="KW-1185">Reference proteome</keyword>
<proteinExistence type="predicted"/>
<dbReference type="Pfam" id="PF04734">
    <property type="entry name" value="Ceramidase_alk"/>
    <property type="match status" value="1"/>
</dbReference>
<evidence type="ECO:0000313" key="2">
    <source>
        <dbReference type="EMBL" id="GGD50992.1"/>
    </source>
</evidence>
<evidence type="ECO:0000259" key="1">
    <source>
        <dbReference type="Pfam" id="PF04734"/>
    </source>
</evidence>
<organism evidence="2 3">
    <name type="scientific">Paenibacillus nasutitermitis</name>
    <dbReference type="NCBI Taxonomy" id="1652958"/>
    <lineage>
        <taxon>Bacteria</taxon>
        <taxon>Bacillati</taxon>
        <taxon>Bacillota</taxon>
        <taxon>Bacilli</taxon>
        <taxon>Bacillales</taxon>
        <taxon>Paenibacillaceae</taxon>
        <taxon>Paenibacillus</taxon>
    </lineage>
</organism>
<dbReference type="EMBL" id="BMHP01000001">
    <property type="protein sequence ID" value="GGD50992.1"/>
    <property type="molecule type" value="Genomic_DNA"/>
</dbReference>
<sequence length="441" mass="48467">MSTGMNLLAGFGRSDITPGLGVELCGYGFKLGRKATEVLDPLYANAMVWQDGDRKGAILSCDLISMSNERSIEVRSLIAAQCDIPFDHIMLCCTHTHSGPATTNVIGLGEKDASYLNALPAKIADAARKASNSLLPVELGYGEGLAEGIAYNRETHSKSEPGGMTDEVLKVLKVSHQGKMIGFLAHYSCHPVTLNHHGTLISGDFVGRAINKLSERHGVQGLFLQGSLGDLNPVYCHDELQASIGQVDILSNKLSAIIETALNAASPLTEGGIAVKRIEIELPQVVASDRAMIRRNLDFIYRLQGSFEEMPEQAQKQILFEREVWESFWNEYDVKSRGYMKTEAQVIQFGELLMLAHSAELFYSFHRKIVNQLSPFKVFVINQANGSIGYVPTADKYDISNKEYSYPACFSPFMHGEFPYVPNVGDLLVQELVGLGQQIKS</sequence>
<reference evidence="2" key="2">
    <citation type="submission" date="2020-09" db="EMBL/GenBank/DDBJ databases">
        <authorList>
            <person name="Sun Q."/>
            <person name="Zhou Y."/>
        </authorList>
    </citation>
    <scope>NUCLEOTIDE SEQUENCE</scope>
    <source>
        <strain evidence="2">CGMCC 1.15178</strain>
    </source>
</reference>
<gene>
    <name evidence="2" type="ORF">GCM10010911_05650</name>
</gene>
<protein>
    <submittedName>
        <fullName evidence="2">Alkaline ceramidase</fullName>
    </submittedName>
</protein>
<feature type="domain" description="Neutral/alkaline non-lysosomal ceramidase N-terminal" evidence="1">
    <location>
        <begin position="8"/>
        <end position="213"/>
    </location>
</feature>